<organism evidence="9">
    <name type="scientific">Brassica oleracea</name>
    <name type="common">Wild cabbage</name>
    <dbReference type="NCBI Taxonomy" id="3712"/>
    <lineage>
        <taxon>Eukaryota</taxon>
        <taxon>Viridiplantae</taxon>
        <taxon>Streptophyta</taxon>
        <taxon>Embryophyta</taxon>
        <taxon>Tracheophyta</taxon>
        <taxon>Spermatophyta</taxon>
        <taxon>Magnoliopsida</taxon>
        <taxon>eudicotyledons</taxon>
        <taxon>Gunneridae</taxon>
        <taxon>Pentapetalae</taxon>
        <taxon>rosids</taxon>
        <taxon>malvids</taxon>
        <taxon>Brassicales</taxon>
        <taxon>Brassicaceae</taxon>
        <taxon>Brassiceae</taxon>
        <taxon>Brassica</taxon>
    </lineage>
</organism>
<dbReference type="PANTHER" id="PTHR48019">
    <property type="entry name" value="SERUM RESPONSE FACTOR HOMOLOG"/>
    <property type="match status" value="1"/>
</dbReference>
<keyword evidence="3" id="KW-0238">DNA-binding</keyword>
<sequence length="230" mass="26029">MGRRKVEIKLIENKSSRQVTFSKRRTGLIEKARQLSVLCESSVAVLVVSASGKLYNSSSGDNSINDTNLSHSYTISMYNSILFPFHSLYKGRYCMTNIIDRYGIQHACELRSLDLAEKTRSYLPHNELLESVKSNLEESNVDNVSVDSLISLEDQLETALSATRARKTQLMMEFLKNLEEKEKLLREENQILASQLTKMEKKRLPETEGVRAMSSENSSGNSPPETLPLF</sequence>
<feature type="domain" description="MADS-box" evidence="7">
    <location>
        <begin position="1"/>
        <end position="61"/>
    </location>
</feature>
<dbReference type="SUPFAM" id="SSF55455">
    <property type="entry name" value="SRF-like"/>
    <property type="match status" value="1"/>
</dbReference>
<comment type="subcellular location">
    <subcellularLocation>
        <location evidence="1">Nucleus</location>
    </subcellularLocation>
</comment>
<gene>
    <name evidence="9" type="ORF">BOLC2T12443H</name>
</gene>
<dbReference type="SMART" id="SM00432">
    <property type="entry name" value="MADS"/>
    <property type="match status" value="1"/>
</dbReference>
<evidence type="ECO:0000259" key="8">
    <source>
        <dbReference type="PROSITE" id="PS51297"/>
    </source>
</evidence>
<keyword evidence="5" id="KW-0539">Nucleus</keyword>
<feature type="domain" description="K-box" evidence="8">
    <location>
        <begin position="112"/>
        <end position="202"/>
    </location>
</feature>
<dbReference type="InterPro" id="IPR036879">
    <property type="entry name" value="TF_MADSbox_sf"/>
</dbReference>
<evidence type="ECO:0000256" key="4">
    <source>
        <dbReference type="ARBA" id="ARBA00023163"/>
    </source>
</evidence>
<evidence type="ECO:0000256" key="6">
    <source>
        <dbReference type="SAM" id="MobiDB-lite"/>
    </source>
</evidence>
<keyword evidence="2" id="KW-0805">Transcription regulation</keyword>
<dbReference type="Pfam" id="PF00319">
    <property type="entry name" value="SRF-TF"/>
    <property type="match status" value="1"/>
</dbReference>
<dbReference type="GO" id="GO:0005634">
    <property type="term" value="C:nucleus"/>
    <property type="evidence" value="ECO:0007669"/>
    <property type="project" value="UniProtKB-SubCell"/>
</dbReference>
<dbReference type="InterPro" id="IPR002100">
    <property type="entry name" value="TF_MADSbox"/>
</dbReference>
<evidence type="ECO:0000256" key="5">
    <source>
        <dbReference type="ARBA" id="ARBA00023242"/>
    </source>
</evidence>
<evidence type="ECO:0000256" key="2">
    <source>
        <dbReference type="ARBA" id="ARBA00023015"/>
    </source>
</evidence>
<feature type="region of interest" description="Disordered" evidence="6">
    <location>
        <begin position="196"/>
        <end position="230"/>
    </location>
</feature>
<dbReference type="PRINTS" id="PR00404">
    <property type="entry name" value="MADSDOMAIN"/>
</dbReference>
<evidence type="ECO:0000259" key="7">
    <source>
        <dbReference type="PROSITE" id="PS50066"/>
    </source>
</evidence>
<dbReference type="PROSITE" id="PS50066">
    <property type="entry name" value="MADS_BOX_2"/>
    <property type="match status" value="1"/>
</dbReference>
<dbReference type="Gene3D" id="3.40.1810.10">
    <property type="entry name" value="Transcription factor, MADS-box"/>
    <property type="match status" value="1"/>
</dbReference>
<evidence type="ECO:0000313" key="9">
    <source>
        <dbReference type="EMBL" id="VDD27459.1"/>
    </source>
</evidence>
<reference evidence="9" key="1">
    <citation type="submission" date="2018-11" db="EMBL/GenBank/DDBJ databases">
        <authorList>
            <consortium name="Genoscope - CEA"/>
            <person name="William W."/>
        </authorList>
    </citation>
    <scope>NUCLEOTIDE SEQUENCE</scope>
</reference>
<dbReference type="EMBL" id="LR031874">
    <property type="protein sequence ID" value="VDD27459.1"/>
    <property type="molecule type" value="Genomic_DNA"/>
</dbReference>
<protein>
    <submittedName>
        <fullName evidence="9">Uncharacterized protein</fullName>
    </submittedName>
</protein>
<accession>A0A3P6E7M6</accession>
<feature type="compositionally biased region" description="Basic and acidic residues" evidence="6">
    <location>
        <begin position="198"/>
        <end position="209"/>
    </location>
</feature>
<evidence type="ECO:0000256" key="3">
    <source>
        <dbReference type="ARBA" id="ARBA00023125"/>
    </source>
</evidence>
<feature type="compositionally biased region" description="Low complexity" evidence="6">
    <location>
        <begin position="214"/>
        <end position="224"/>
    </location>
</feature>
<dbReference type="GO" id="GO:0003677">
    <property type="term" value="F:DNA binding"/>
    <property type="evidence" value="ECO:0007669"/>
    <property type="project" value="UniProtKB-KW"/>
</dbReference>
<dbReference type="GO" id="GO:0003700">
    <property type="term" value="F:DNA-binding transcription factor activity"/>
    <property type="evidence" value="ECO:0007669"/>
    <property type="project" value="InterPro"/>
</dbReference>
<dbReference type="PROSITE" id="PS51297">
    <property type="entry name" value="K_BOX"/>
    <property type="match status" value="1"/>
</dbReference>
<dbReference type="Pfam" id="PF01486">
    <property type="entry name" value="K-box"/>
    <property type="match status" value="1"/>
</dbReference>
<proteinExistence type="predicted"/>
<dbReference type="AlphaFoldDB" id="A0A3P6E7M6"/>
<keyword evidence="4" id="KW-0804">Transcription</keyword>
<dbReference type="GO" id="GO:0046983">
    <property type="term" value="F:protein dimerization activity"/>
    <property type="evidence" value="ECO:0007669"/>
    <property type="project" value="InterPro"/>
</dbReference>
<dbReference type="PROSITE" id="PS00350">
    <property type="entry name" value="MADS_BOX_1"/>
    <property type="match status" value="1"/>
</dbReference>
<name>A0A3P6E7M6_BRAOL</name>
<evidence type="ECO:0000256" key="1">
    <source>
        <dbReference type="ARBA" id="ARBA00004123"/>
    </source>
</evidence>
<dbReference type="InterPro" id="IPR002487">
    <property type="entry name" value="TF_Kbox"/>
</dbReference>
<dbReference type="InterPro" id="IPR050142">
    <property type="entry name" value="MADS-box/MEF2_TF"/>
</dbReference>